<keyword evidence="2" id="KW-0012">Acyltransferase</keyword>
<keyword evidence="5" id="KW-1185">Reference proteome</keyword>
<dbReference type="CDD" id="cd04301">
    <property type="entry name" value="NAT_SF"/>
    <property type="match status" value="1"/>
</dbReference>
<name>A0A515ER47_9BURK</name>
<dbReference type="EMBL" id="CP036282">
    <property type="protein sequence ID" value="QDL55110.1"/>
    <property type="molecule type" value="Genomic_DNA"/>
</dbReference>
<gene>
    <name evidence="4" type="ORF">EXZ61_13555</name>
</gene>
<evidence type="ECO:0000256" key="1">
    <source>
        <dbReference type="ARBA" id="ARBA00022679"/>
    </source>
</evidence>
<sequence>MPTFITATQAHDWPALKSVRLQSLREAPRAFLLTLQDAAQYSDLDWQMRAAHQTPPKYFIAHDGATPVGMCGAVLQEREVLVVAMWVAPSHRGQGLGKRLIQAVVDYARSVHADALTLLVAAANTQARQLYQSAGFTEAADAMEPNPSDPGLNLHSMRLSISQDNSAPCTS</sequence>
<dbReference type="PANTHER" id="PTHR43877:SF2">
    <property type="entry name" value="AMINOALKYLPHOSPHONATE N-ACETYLTRANSFERASE-RELATED"/>
    <property type="match status" value="1"/>
</dbReference>
<dbReference type="KEGG" id="rhg:EXZ61_13555"/>
<dbReference type="SUPFAM" id="SSF55729">
    <property type="entry name" value="Acyl-CoA N-acyltransferases (Nat)"/>
    <property type="match status" value="1"/>
</dbReference>
<keyword evidence="1" id="KW-0808">Transferase</keyword>
<evidence type="ECO:0000259" key="3">
    <source>
        <dbReference type="PROSITE" id="PS51186"/>
    </source>
</evidence>
<protein>
    <submittedName>
        <fullName evidence="4">GNAT family N-acetyltransferase</fullName>
    </submittedName>
</protein>
<dbReference type="PROSITE" id="PS51186">
    <property type="entry name" value="GNAT"/>
    <property type="match status" value="1"/>
</dbReference>
<dbReference type="PANTHER" id="PTHR43877">
    <property type="entry name" value="AMINOALKYLPHOSPHONATE N-ACETYLTRANSFERASE-RELATED-RELATED"/>
    <property type="match status" value="1"/>
</dbReference>
<dbReference type="InterPro" id="IPR000182">
    <property type="entry name" value="GNAT_dom"/>
</dbReference>
<reference evidence="5" key="2">
    <citation type="journal article" date="2020" name="Int. J. Syst. Evol. Microbiol.">
        <title>Genomic insights into a novel species Rhodoferax aquaticus sp. nov., isolated from freshwater.</title>
        <authorList>
            <person name="Li T."/>
            <person name="Zhuo Y."/>
            <person name="Jin C.Z."/>
            <person name="Wu X."/>
            <person name="Ko S.R."/>
            <person name="Jin F.J."/>
            <person name="Ahn C.Y."/>
            <person name="Oh H.M."/>
            <person name="Lee H.G."/>
            <person name="Jin L."/>
        </authorList>
    </citation>
    <scope>NUCLEOTIDE SEQUENCE [LARGE SCALE GENOMIC DNA]</scope>
    <source>
        <strain evidence="5">Gr-4</strain>
    </source>
</reference>
<dbReference type="InterPro" id="IPR016181">
    <property type="entry name" value="Acyl_CoA_acyltransferase"/>
</dbReference>
<dbReference type="GO" id="GO:0016747">
    <property type="term" value="F:acyltransferase activity, transferring groups other than amino-acyl groups"/>
    <property type="evidence" value="ECO:0007669"/>
    <property type="project" value="InterPro"/>
</dbReference>
<dbReference type="AlphaFoldDB" id="A0A515ER47"/>
<reference evidence="5" key="1">
    <citation type="submission" date="2019-02" db="EMBL/GenBank/DDBJ databases">
        <title>Complete genome sequence of Rhodoferax sp. Gr-4.</title>
        <authorList>
            <person name="Jin L."/>
        </authorList>
    </citation>
    <scope>NUCLEOTIDE SEQUENCE [LARGE SCALE GENOMIC DNA]</scope>
    <source>
        <strain evidence="5">Gr-4</strain>
    </source>
</reference>
<evidence type="ECO:0000256" key="2">
    <source>
        <dbReference type="ARBA" id="ARBA00023315"/>
    </source>
</evidence>
<dbReference type="InterPro" id="IPR050832">
    <property type="entry name" value="Bact_Acetyltransf"/>
</dbReference>
<feature type="domain" description="N-acetyltransferase" evidence="3">
    <location>
        <begin position="2"/>
        <end position="162"/>
    </location>
</feature>
<proteinExistence type="predicted"/>
<dbReference type="Proteomes" id="UP000317365">
    <property type="component" value="Chromosome"/>
</dbReference>
<evidence type="ECO:0000313" key="5">
    <source>
        <dbReference type="Proteomes" id="UP000317365"/>
    </source>
</evidence>
<dbReference type="Pfam" id="PF00583">
    <property type="entry name" value="Acetyltransf_1"/>
    <property type="match status" value="1"/>
</dbReference>
<evidence type="ECO:0000313" key="4">
    <source>
        <dbReference type="EMBL" id="QDL55110.1"/>
    </source>
</evidence>
<dbReference type="RefSeq" id="WP_142812270.1">
    <property type="nucleotide sequence ID" value="NZ_CP036282.1"/>
</dbReference>
<organism evidence="4 5">
    <name type="scientific">Rhodoferax aquaticus</name>
    <dbReference type="NCBI Taxonomy" id="2527691"/>
    <lineage>
        <taxon>Bacteria</taxon>
        <taxon>Pseudomonadati</taxon>
        <taxon>Pseudomonadota</taxon>
        <taxon>Betaproteobacteria</taxon>
        <taxon>Burkholderiales</taxon>
        <taxon>Comamonadaceae</taxon>
        <taxon>Rhodoferax</taxon>
    </lineage>
</organism>
<dbReference type="Gene3D" id="3.40.630.30">
    <property type="match status" value="1"/>
</dbReference>
<accession>A0A515ER47</accession>